<feature type="region of interest" description="Disordered" evidence="1">
    <location>
        <begin position="1"/>
        <end position="107"/>
    </location>
</feature>
<evidence type="ECO:0000256" key="1">
    <source>
        <dbReference type="SAM" id="MobiDB-lite"/>
    </source>
</evidence>
<gene>
    <name evidence="2" type="ORF">MRATA1EN1_LOCUS21458</name>
</gene>
<protein>
    <submittedName>
        <fullName evidence="2">Uncharacterized protein</fullName>
    </submittedName>
</protein>
<reference evidence="2" key="1">
    <citation type="submission" date="2023-04" db="EMBL/GenBank/DDBJ databases">
        <authorList>
            <consortium name="ELIXIR-Norway"/>
        </authorList>
    </citation>
    <scope>NUCLEOTIDE SEQUENCE [LARGE SCALE GENOMIC DNA]</scope>
</reference>
<sequence>MSTSPSPRFRHQECKVQFSQRDSALSPPGSPRLSRASGPARHPLDTRAPATLSLSSSLRQLPRQVPGHLPGLLHRRMGIRNPSSGLLGSQRAAAKGRFPEEVEISVS</sequence>
<accession>A0ABN8ZHM7</accession>
<name>A0ABN8ZHM7_RANTA</name>
<evidence type="ECO:0000313" key="3">
    <source>
        <dbReference type="Proteomes" id="UP001176941"/>
    </source>
</evidence>
<dbReference type="EMBL" id="OX459969">
    <property type="protein sequence ID" value="CAI9172496.1"/>
    <property type="molecule type" value="Genomic_DNA"/>
</dbReference>
<dbReference type="Proteomes" id="UP001176941">
    <property type="component" value="Chromosome 33"/>
</dbReference>
<organism evidence="2 3">
    <name type="scientific">Rangifer tarandus platyrhynchus</name>
    <name type="common">Svalbard reindeer</name>
    <dbReference type="NCBI Taxonomy" id="3082113"/>
    <lineage>
        <taxon>Eukaryota</taxon>
        <taxon>Metazoa</taxon>
        <taxon>Chordata</taxon>
        <taxon>Craniata</taxon>
        <taxon>Vertebrata</taxon>
        <taxon>Euteleostomi</taxon>
        <taxon>Mammalia</taxon>
        <taxon>Eutheria</taxon>
        <taxon>Laurasiatheria</taxon>
        <taxon>Artiodactyla</taxon>
        <taxon>Ruminantia</taxon>
        <taxon>Pecora</taxon>
        <taxon>Cervidae</taxon>
        <taxon>Odocoileinae</taxon>
        <taxon>Rangifer</taxon>
    </lineage>
</organism>
<evidence type="ECO:0000313" key="2">
    <source>
        <dbReference type="EMBL" id="CAI9172496.1"/>
    </source>
</evidence>
<proteinExistence type="predicted"/>
<keyword evidence="3" id="KW-1185">Reference proteome</keyword>